<gene>
    <name evidence="4" type="ORF">HJ568_17480</name>
</gene>
<dbReference type="Gene3D" id="3.90.1300.10">
    <property type="entry name" value="Amidase signature (AS) domain"/>
    <property type="match status" value="1"/>
</dbReference>
<dbReference type="EMBL" id="JABCJR010000047">
    <property type="protein sequence ID" value="NMR71720.1"/>
    <property type="molecule type" value="Genomic_DNA"/>
</dbReference>
<comment type="similarity">
    <text evidence="1">Belongs to the amidase family.</text>
</comment>
<dbReference type="Pfam" id="PF01425">
    <property type="entry name" value="Amidase"/>
    <property type="match status" value="1"/>
</dbReference>
<evidence type="ECO:0000256" key="2">
    <source>
        <dbReference type="SAM" id="SignalP"/>
    </source>
</evidence>
<protein>
    <submittedName>
        <fullName evidence="4">Amidase</fullName>
    </submittedName>
</protein>
<feature type="domain" description="Amidase" evidence="3">
    <location>
        <begin position="52"/>
        <end position="485"/>
    </location>
</feature>
<dbReference type="RefSeq" id="WP_102443915.1">
    <property type="nucleotide sequence ID" value="NZ_JABBXC010000049.1"/>
</dbReference>
<evidence type="ECO:0000313" key="5">
    <source>
        <dbReference type="Proteomes" id="UP000590068"/>
    </source>
</evidence>
<dbReference type="PROSITE" id="PS00571">
    <property type="entry name" value="AMIDASES"/>
    <property type="match status" value="1"/>
</dbReference>
<evidence type="ECO:0000313" key="4">
    <source>
        <dbReference type="EMBL" id="NMR71720.1"/>
    </source>
</evidence>
<organism evidence="4 5">
    <name type="scientific">Vibrio breoganii</name>
    <dbReference type="NCBI Taxonomy" id="553239"/>
    <lineage>
        <taxon>Bacteria</taxon>
        <taxon>Pseudomonadati</taxon>
        <taxon>Pseudomonadota</taxon>
        <taxon>Gammaproteobacteria</taxon>
        <taxon>Vibrionales</taxon>
        <taxon>Vibrionaceae</taxon>
        <taxon>Vibrio</taxon>
    </lineage>
</organism>
<keyword evidence="5" id="KW-1185">Reference proteome</keyword>
<dbReference type="InterPro" id="IPR000120">
    <property type="entry name" value="Amidase"/>
</dbReference>
<proteinExistence type="inferred from homology"/>
<dbReference type="Proteomes" id="UP000590068">
    <property type="component" value="Unassembled WGS sequence"/>
</dbReference>
<sequence length="510" mass="54810">MKLTTMLKLTPIAFAVLSSQALAADFSQKELAYMPANTQIELFKSGMITPVDIVQAQKAQYESTNDTVNAVTYDHWDNALKAAKLATKRYEEGTYRTMEGVTFAVKDEHHDKGMKVTFGSKLHMDDEPMQYADPMVSKLKAVGAIPVVQTTVPELYFNWVTSTDAWGTSRNPWNPDFAVGGSSGGSGAALAAGYATIATGSDMGGSIRIPSSFNGLYGLKPAAFTVPNATLFSYFSGSGPIARSFEDMVMMYNVISGPDENWSVPTVGEQPNLSKATESLTGMKIAYIGDMGTSPMANYVADGMKDAMEVLRKQGATVDVVDFDFEMQMGLLEGVSNLAFSGAMGAPMMDGYAGVTDQMTSYTGKLIQKAIDHRDDYDGRAQAKTEAEVQRMWTKLSSEIYAQGYDLVIAPTMPTVSVPADYNFMTDAPIQEDGHTYDNAVGMMYTLPFNLLGWLPAASVPAGLSPDGVPFGMQIIGKPADTATVVKVAGAYSKGAPKFFKGDNLPKGVK</sequence>
<feature type="chain" id="PRO_5046639597" evidence="2">
    <location>
        <begin position="24"/>
        <end position="510"/>
    </location>
</feature>
<comment type="caution">
    <text evidence="4">The sequence shown here is derived from an EMBL/GenBank/DDBJ whole genome shotgun (WGS) entry which is preliminary data.</text>
</comment>
<dbReference type="SUPFAM" id="SSF75304">
    <property type="entry name" value="Amidase signature (AS) enzymes"/>
    <property type="match status" value="1"/>
</dbReference>
<accession>A0ABX1UEJ2</accession>
<dbReference type="InterPro" id="IPR036928">
    <property type="entry name" value="AS_sf"/>
</dbReference>
<dbReference type="InterPro" id="IPR020556">
    <property type="entry name" value="Amidase_CS"/>
</dbReference>
<reference evidence="4 5" key="1">
    <citation type="submission" date="2020-04" db="EMBL/GenBank/DDBJ databases">
        <title>WGS-Seq of Vibrio isolated by the O'Toole Lab.</title>
        <authorList>
            <person name="Mckone K.P."/>
            <person name="Whitaker R."/>
            <person name="Sevigney J.L."/>
            <person name="Herring J.B."/>
            <person name="O'Toole G."/>
        </authorList>
    </citation>
    <scope>NUCLEOTIDE SEQUENCE [LARGE SCALE GENOMIC DNA]</scope>
    <source>
        <strain evidence="4 5">BS_02</strain>
    </source>
</reference>
<evidence type="ECO:0000259" key="3">
    <source>
        <dbReference type="Pfam" id="PF01425"/>
    </source>
</evidence>
<feature type="signal peptide" evidence="2">
    <location>
        <begin position="1"/>
        <end position="23"/>
    </location>
</feature>
<evidence type="ECO:0000256" key="1">
    <source>
        <dbReference type="ARBA" id="ARBA00009199"/>
    </source>
</evidence>
<dbReference type="PANTHER" id="PTHR11895">
    <property type="entry name" value="TRANSAMIDASE"/>
    <property type="match status" value="1"/>
</dbReference>
<dbReference type="InterPro" id="IPR023631">
    <property type="entry name" value="Amidase_dom"/>
</dbReference>
<dbReference type="PANTHER" id="PTHR11895:SF7">
    <property type="entry name" value="GLUTAMYL-TRNA(GLN) AMIDOTRANSFERASE SUBUNIT A, MITOCHONDRIAL"/>
    <property type="match status" value="1"/>
</dbReference>
<name>A0ABX1UEJ2_9VIBR</name>
<keyword evidence="2" id="KW-0732">Signal</keyword>